<protein>
    <submittedName>
        <fullName evidence="1">Cryptochrome/photolyase family protein</fullName>
    </submittedName>
</protein>
<dbReference type="InterPro" id="IPR014729">
    <property type="entry name" value="Rossmann-like_a/b/a_fold"/>
</dbReference>
<name>A0A6H0ZIE5_9HYPH</name>
<dbReference type="SUPFAM" id="SSF48173">
    <property type="entry name" value="Cryptochrome/photolyase FAD-binding domain"/>
    <property type="match status" value="1"/>
</dbReference>
<dbReference type="RefSeq" id="WP_136883766.1">
    <property type="nucleotide sequence ID" value="NZ_CP050896.1"/>
</dbReference>
<dbReference type="GO" id="GO:0016829">
    <property type="term" value="F:lyase activity"/>
    <property type="evidence" value="ECO:0007669"/>
    <property type="project" value="UniProtKB-KW"/>
</dbReference>
<dbReference type="PANTHER" id="PTHR38657:SF1">
    <property type="entry name" value="SLR1343 PROTEIN"/>
    <property type="match status" value="1"/>
</dbReference>
<evidence type="ECO:0000313" key="2">
    <source>
        <dbReference type="Proteomes" id="UP000500870"/>
    </source>
</evidence>
<keyword evidence="1" id="KW-0456">Lyase</keyword>
<reference evidence="1 2" key="1">
    <citation type="submission" date="2020-04" db="EMBL/GenBank/DDBJ databases">
        <title>FDA dAtabase for Regulatory Grade micrObial Sequences (FDA-ARGOS): Supporting development and validation of Infectious Disease Dx tests.</title>
        <authorList>
            <person name="Sciortino C."/>
            <person name="Tallon L."/>
            <person name="Sadzewicz L."/>
            <person name="Vavikolanu K."/>
            <person name="Mehta A."/>
            <person name="Aluvathingal J."/>
            <person name="Nadendla S."/>
            <person name="Nandy P."/>
            <person name="Geyer C."/>
            <person name="Yan Y."/>
            <person name="Sichtig H."/>
        </authorList>
    </citation>
    <scope>NUCLEOTIDE SEQUENCE [LARGE SCALE GENOMIC DNA]</scope>
    <source>
        <strain evidence="1 2">FDAARGOS_633</strain>
    </source>
</reference>
<dbReference type="Gene3D" id="1.10.579.10">
    <property type="entry name" value="DNA Cyclobutane Dipyrimidine Photolyase, subunit A, domain 3"/>
    <property type="match status" value="1"/>
</dbReference>
<dbReference type="InterPro" id="IPR007357">
    <property type="entry name" value="PhrB-like"/>
</dbReference>
<organism evidence="1 2">
    <name type="scientific">Agrobacterium pusense</name>
    <dbReference type="NCBI Taxonomy" id="648995"/>
    <lineage>
        <taxon>Bacteria</taxon>
        <taxon>Pseudomonadati</taxon>
        <taxon>Pseudomonadota</taxon>
        <taxon>Alphaproteobacteria</taxon>
        <taxon>Hyphomicrobiales</taxon>
        <taxon>Rhizobiaceae</taxon>
        <taxon>Rhizobium/Agrobacterium group</taxon>
        <taxon>Agrobacterium</taxon>
    </lineage>
</organism>
<dbReference type="Gene3D" id="1.25.40.80">
    <property type="match status" value="1"/>
</dbReference>
<dbReference type="PANTHER" id="PTHR38657">
    <property type="entry name" value="SLR1343 PROTEIN"/>
    <property type="match status" value="1"/>
</dbReference>
<dbReference type="Gene3D" id="3.40.50.620">
    <property type="entry name" value="HUPs"/>
    <property type="match status" value="1"/>
</dbReference>
<proteinExistence type="predicted"/>
<accession>A0A6H0ZIE5</accession>
<dbReference type="InterPro" id="IPR052551">
    <property type="entry name" value="UV-DNA_repair_photolyase"/>
</dbReference>
<gene>
    <name evidence="1" type="ORF">FOB41_01155</name>
</gene>
<dbReference type="Gene3D" id="1.10.10.1710">
    <property type="entry name" value="Deoxyribodipyrimidine photolyase-related"/>
    <property type="match status" value="1"/>
</dbReference>
<evidence type="ECO:0000313" key="1">
    <source>
        <dbReference type="EMBL" id="QIX19807.1"/>
    </source>
</evidence>
<dbReference type="Pfam" id="PF04244">
    <property type="entry name" value="DPRP"/>
    <property type="match status" value="1"/>
</dbReference>
<dbReference type="AlphaFoldDB" id="A0A6H0ZIE5"/>
<dbReference type="InterPro" id="IPR036134">
    <property type="entry name" value="Crypto/Photolyase_FAD-like_sf"/>
</dbReference>
<dbReference type="Proteomes" id="UP000500870">
    <property type="component" value="Chromosome 2"/>
</dbReference>
<dbReference type="EMBL" id="CP050896">
    <property type="protein sequence ID" value="QIX19807.1"/>
    <property type="molecule type" value="Genomic_DNA"/>
</dbReference>
<sequence length="507" mass="58031">MSRLILILGDQLSLGISSLDGADKGCDTVLMCEVMAEATYVGHHKKKIAFIFSAMRHFADELRGSGYKVRYTRIDDPDNAGSFSGEVQRATIELRPGSVCVTEPGEWRVLKEIRSWSSTLGLEIDIRRDRRFICSHREFRHWAEGRKSLTMEFFYREMRRKTGLLMRGDEPLGGRWNFDAENRKPAKPDLLRPKHIQFAPDAITTEVLNSVETLFSGNFGKLENFGFAVTRSDAVKVLDRFVDDFLPNFGETQDAMLQHDPWLNHSLLSFYINIGFLDAIEVCLAAERAYLGGSAPLNAVEGFIRQIIGWREYMRGIYWFTGPDYVESNFFGNTRALPAFYWSGETEMNCLATVITETIDHAYAHHIQRLMITGNFALLAGVDPKQVHQWYLEVYADAYEWVELPNVVGMSQFADGGFLGTKPYAASGSYINRMSDYCGNCRFDPKQRVGKEACPFNALYWDFLDRNHDRLKSNRRLAQPYATWSRMSDESREETRRQAASFLADLR</sequence>